<evidence type="ECO:0000256" key="2">
    <source>
        <dbReference type="SAM" id="Phobius"/>
    </source>
</evidence>
<dbReference type="EMBL" id="CAJPIZ010016656">
    <property type="protein sequence ID" value="CAG2115782.1"/>
    <property type="molecule type" value="Genomic_DNA"/>
</dbReference>
<protein>
    <recommendedName>
        <fullName evidence="3">Sema domain-containing protein</fullName>
    </recommendedName>
</protein>
<comment type="caution">
    <text evidence="1">Lacks conserved residue(s) required for the propagation of feature annotation.</text>
</comment>
<dbReference type="OrthoDB" id="9988752at2759"/>
<dbReference type="GO" id="GO:0030215">
    <property type="term" value="F:semaphorin receptor binding"/>
    <property type="evidence" value="ECO:0007669"/>
    <property type="project" value="InterPro"/>
</dbReference>
<evidence type="ECO:0000313" key="5">
    <source>
        <dbReference type="Proteomes" id="UP000759131"/>
    </source>
</evidence>
<feature type="domain" description="Sema" evidence="3">
    <location>
        <begin position="47"/>
        <end position="166"/>
    </location>
</feature>
<feature type="transmembrane region" description="Helical" evidence="2">
    <location>
        <begin position="20"/>
        <end position="42"/>
    </location>
</feature>
<dbReference type="EMBL" id="OC871231">
    <property type="protein sequence ID" value="CAD7635352.1"/>
    <property type="molecule type" value="Genomic_DNA"/>
</dbReference>
<dbReference type="InterPro" id="IPR027231">
    <property type="entry name" value="Semaphorin"/>
</dbReference>
<evidence type="ECO:0000313" key="4">
    <source>
        <dbReference type="EMBL" id="CAD7635352.1"/>
    </source>
</evidence>
<dbReference type="PANTHER" id="PTHR11036:SF90">
    <property type="entry name" value="SEMAPHORIN 2B, ISOFORM D-RELATED"/>
    <property type="match status" value="1"/>
</dbReference>
<dbReference type="PROSITE" id="PS51004">
    <property type="entry name" value="SEMA"/>
    <property type="match status" value="1"/>
</dbReference>
<dbReference type="AlphaFoldDB" id="A0A7R9L595"/>
<sequence length="166" mass="19147">MPEMWCTSAVTTTYRCCRSSAFVAIVVTIASLSLLSTFSYGLRRHWNQYNTESQQSVRHHREHVREFSCGRFHYRTFYLDAERDALYVGAMDTIYRLNLNNINKTRCETDSLSLSPNNVGSCVSKGKSELYDCRNHIRVIEPIGSDSNKLYICGTNAHNPKDWVIY</sequence>
<dbReference type="Proteomes" id="UP000759131">
    <property type="component" value="Unassembled WGS sequence"/>
</dbReference>
<keyword evidence="2" id="KW-0472">Membrane</keyword>
<organism evidence="4">
    <name type="scientific">Medioppia subpectinata</name>
    <dbReference type="NCBI Taxonomy" id="1979941"/>
    <lineage>
        <taxon>Eukaryota</taxon>
        <taxon>Metazoa</taxon>
        <taxon>Ecdysozoa</taxon>
        <taxon>Arthropoda</taxon>
        <taxon>Chelicerata</taxon>
        <taxon>Arachnida</taxon>
        <taxon>Acari</taxon>
        <taxon>Acariformes</taxon>
        <taxon>Sarcoptiformes</taxon>
        <taxon>Oribatida</taxon>
        <taxon>Brachypylina</taxon>
        <taxon>Oppioidea</taxon>
        <taxon>Oppiidae</taxon>
        <taxon>Medioppia</taxon>
    </lineage>
</organism>
<dbReference type="GO" id="GO:0007411">
    <property type="term" value="P:axon guidance"/>
    <property type="evidence" value="ECO:0007669"/>
    <property type="project" value="TreeGrafter"/>
</dbReference>
<keyword evidence="5" id="KW-1185">Reference proteome</keyword>
<evidence type="ECO:0000259" key="3">
    <source>
        <dbReference type="PROSITE" id="PS51004"/>
    </source>
</evidence>
<evidence type="ECO:0000256" key="1">
    <source>
        <dbReference type="PROSITE-ProRule" id="PRU00352"/>
    </source>
</evidence>
<reference evidence="4" key="1">
    <citation type="submission" date="2020-11" db="EMBL/GenBank/DDBJ databases">
        <authorList>
            <person name="Tran Van P."/>
        </authorList>
    </citation>
    <scope>NUCLEOTIDE SEQUENCE</scope>
</reference>
<proteinExistence type="predicted"/>
<dbReference type="InterPro" id="IPR036352">
    <property type="entry name" value="Semap_dom_sf"/>
</dbReference>
<dbReference type="InterPro" id="IPR015943">
    <property type="entry name" value="WD40/YVTN_repeat-like_dom_sf"/>
</dbReference>
<feature type="non-terminal residue" evidence="4">
    <location>
        <position position="1"/>
    </location>
</feature>
<keyword evidence="2" id="KW-0812">Transmembrane</keyword>
<gene>
    <name evidence="4" type="ORF">OSB1V03_LOCUS15743</name>
</gene>
<keyword evidence="2" id="KW-1133">Transmembrane helix</keyword>
<dbReference type="GO" id="GO:0071526">
    <property type="term" value="P:semaphorin-plexin signaling pathway"/>
    <property type="evidence" value="ECO:0007669"/>
    <property type="project" value="TreeGrafter"/>
</dbReference>
<dbReference type="PANTHER" id="PTHR11036">
    <property type="entry name" value="SEMAPHORIN"/>
    <property type="match status" value="1"/>
</dbReference>
<dbReference type="GO" id="GO:0045499">
    <property type="term" value="F:chemorepellent activity"/>
    <property type="evidence" value="ECO:0007669"/>
    <property type="project" value="TreeGrafter"/>
</dbReference>
<dbReference type="GO" id="GO:0030335">
    <property type="term" value="P:positive regulation of cell migration"/>
    <property type="evidence" value="ECO:0007669"/>
    <property type="project" value="TreeGrafter"/>
</dbReference>
<accession>A0A7R9L595</accession>
<dbReference type="GO" id="GO:0005886">
    <property type="term" value="C:plasma membrane"/>
    <property type="evidence" value="ECO:0007669"/>
    <property type="project" value="TreeGrafter"/>
</dbReference>
<dbReference type="Gene3D" id="2.130.10.10">
    <property type="entry name" value="YVTN repeat-like/Quinoprotein amine dehydrogenase"/>
    <property type="match status" value="1"/>
</dbReference>
<dbReference type="InterPro" id="IPR001627">
    <property type="entry name" value="Semap_dom"/>
</dbReference>
<name>A0A7R9L595_9ACAR</name>
<dbReference type="SUPFAM" id="SSF101912">
    <property type="entry name" value="Sema domain"/>
    <property type="match status" value="1"/>
</dbReference>